<accession>A0A2A6BCD7</accession>
<dbReference type="GO" id="GO:0005886">
    <property type="term" value="C:plasma membrane"/>
    <property type="evidence" value="ECO:0000318"/>
    <property type="project" value="GO_Central"/>
</dbReference>
<sequence>MFLLLLLLLHSSSADILSDHLTHNVDLNVHPCDNFYLHVCSQSVDEEQFPFQKIKQFYENITEEHRRNDIAILQNAAHDKPKFNKTLFTSLIQSRCSKDDKCYRKEFTYFYKQIIRLPGKVDRLKHWFTKIEKYKRKSIMKVLIRMIDSVHSRFHEFGFVKYDARNFYTGLTNRLFLMEDLKRRGVFEELENMNADILSLKELRHSEKLRGCIRKTNSNSKTKFKIWSTGLEVLDILFALTEADRLIDEISDLEEVMLLQRIDQRYKVNAFYMPQLNRIIILAPFIYPKLTDVASFDKPYDLFVTIAHEIFHSKSCNSGPQTFEEDGPDIEGLRIAFDWFLHSYDDEELKKRNI</sequence>
<dbReference type="GO" id="GO:0016485">
    <property type="term" value="P:protein processing"/>
    <property type="evidence" value="ECO:0000318"/>
    <property type="project" value="GO_Central"/>
</dbReference>
<reference evidence="2" key="1">
    <citation type="journal article" date="2008" name="Nat. Genet.">
        <title>The Pristionchus pacificus genome provides a unique perspective on nematode lifestyle and parasitism.</title>
        <authorList>
            <person name="Dieterich C."/>
            <person name="Clifton S.W."/>
            <person name="Schuster L.N."/>
            <person name="Chinwalla A."/>
            <person name="Delehaunty K."/>
            <person name="Dinkelacker I."/>
            <person name="Fulton L."/>
            <person name="Fulton R."/>
            <person name="Godfrey J."/>
            <person name="Minx P."/>
            <person name="Mitreva M."/>
            <person name="Roeseler W."/>
            <person name="Tian H."/>
            <person name="Witte H."/>
            <person name="Yang S.P."/>
            <person name="Wilson R.K."/>
            <person name="Sommer R.J."/>
        </authorList>
    </citation>
    <scope>NUCLEOTIDE SEQUENCE [LARGE SCALE GENOMIC DNA]</scope>
    <source>
        <strain evidence="2">PS312</strain>
    </source>
</reference>
<dbReference type="InterPro" id="IPR000718">
    <property type="entry name" value="Peptidase_M13"/>
</dbReference>
<dbReference type="GO" id="GO:0004222">
    <property type="term" value="F:metalloendopeptidase activity"/>
    <property type="evidence" value="ECO:0000318"/>
    <property type="project" value="GO_Central"/>
</dbReference>
<dbReference type="PROSITE" id="PS51885">
    <property type="entry name" value="NEPRILYSIN"/>
    <property type="match status" value="1"/>
</dbReference>
<protein>
    <submittedName>
        <fullName evidence="1">Uncharacterized protein</fullName>
    </submittedName>
</protein>
<proteinExistence type="predicted"/>
<dbReference type="EnsemblMetazoa" id="PPA39648.1">
    <property type="protein sequence ID" value="PPA39648.1"/>
    <property type="gene ID" value="WBGene00278017"/>
</dbReference>
<dbReference type="Gene3D" id="3.40.390.10">
    <property type="entry name" value="Collagenase (Catalytic Domain)"/>
    <property type="match status" value="1"/>
</dbReference>
<gene>
    <name evidence="1" type="primary">WBGene00278017</name>
</gene>
<name>A0A2A6BCD7_PRIPA</name>
<dbReference type="SUPFAM" id="SSF55486">
    <property type="entry name" value="Metalloproteases ('zincins'), catalytic domain"/>
    <property type="match status" value="1"/>
</dbReference>
<accession>A0A8R1YYR5</accession>
<keyword evidence="2" id="KW-1185">Reference proteome</keyword>
<dbReference type="PANTHER" id="PTHR11733:SF208">
    <property type="entry name" value="PEPTIDASE M13 C-TERMINAL DOMAIN-CONTAINING PROTEIN"/>
    <property type="match status" value="1"/>
</dbReference>
<dbReference type="PANTHER" id="PTHR11733">
    <property type="entry name" value="ZINC METALLOPROTEASE FAMILY M13 NEPRILYSIN-RELATED"/>
    <property type="match status" value="1"/>
</dbReference>
<organism evidence="1 2">
    <name type="scientific">Pristionchus pacificus</name>
    <name type="common">Parasitic nematode worm</name>
    <dbReference type="NCBI Taxonomy" id="54126"/>
    <lineage>
        <taxon>Eukaryota</taxon>
        <taxon>Metazoa</taxon>
        <taxon>Ecdysozoa</taxon>
        <taxon>Nematoda</taxon>
        <taxon>Chromadorea</taxon>
        <taxon>Rhabditida</taxon>
        <taxon>Rhabditina</taxon>
        <taxon>Diplogasteromorpha</taxon>
        <taxon>Diplogasteroidea</taxon>
        <taxon>Neodiplogasteridae</taxon>
        <taxon>Pristionchus</taxon>
    </lineage>
</organism>
<dbReference type="AlphaFoldDB" id="A0A2A6BCD7"/>
<dbReference type="Proteomes" id="UP000005239">
    <property type="component" value="Unassembled WGS sequence"/>
</dbReference>
<evidence type="ECO:0000313" key="2">
    <source>
        <dbReference type="Proteomes" id="UP000005239"/>
    </source>
</evidence>
<dbReference type="InterPro" id="IPR024079">
    <property type="entry name" value="MetalloPept_cat_dom_sf"/>
</dbReference>
<reference evidence="1" key="2">
    <citation type="submission" date="2022-06" db="UniProtKB">
        <authorList>
            <consortium name="EnsemblMetazoa"/>
        </authorList>
    </citation>
    <scope>IDENTIFICATION</scope>
    <source>
        <strain evidence="1">PS312</strain>
    </source>
</reference>
<evidence type="ECO:0000313" key="1">
    <source>
        <dbReference type="EnsemblMetazoa" id="PPA39648.1"/>
    </source>
</evidence>